<dbReference type="Gene3D" id="2.130.10.130">
    <property type="entry name" value="Integrin alpha, N-terminal"/>
    <property type="match status" value="1"/>
</dbReference>
<dbReference type="PANTHER" id="PTHR36220:SF1">
    <property type="entry name" value="GAMMA TUBULIN COMPLEX COMPONENT C-TERMINAL DOMAIN-CONTAINING PROTEIN"/>
    <property type="match status" value="1"/>
</dbReference>
<dbReference type="EMBL" id="AGNL01046448">
    <property type="protein sequence ID" value="EJK47939.1"/>
    <property type="molecule type" value="Genomic_DNA"/>
</dbReference>
<accession>K0R7B0</accession>
<gene>
    <name evidence="3" type="ORF">THAOC_33306</name>
</gene>
<dbReference type="AlphaFoldDB" id="K0R7B0"/>
<evidence type="ECO:0000313" key="3">
    <source>
        <dbReference type="EMBL" id="EJK47939.1"/>
    </source>
</evidence>
<keyword evidence="1" id="KW-0732">Signal</keyword>
<reference evidence="3 4" key="1">
    <citation type="journal article" date="2012" name="Genome Biol.">
        <title>Genome and low-iron response of an oceanic diatom adapted to chronic iron limitation.</title>
        <authorList>
            <person name="Lommer M."/>
            <person name="Specht M."/>
            <person name="Roy A.S."/>
            <person name="Kraemer L."/>
            <person name="Andreson R."/>
            <person name="Gutowska M.A."/>
            <person name="Wolf J."/>
            <person name="Bergner S.V."/>
            <person name="Schilhabel M.B."/>
            <person name="Klostermeier U.C."/>
            <person name="Beiko R.G."/>
            <person name="Rosenstiel P."/>
            <person name="Hippler M."/>
            <person name="Laroche J."/>
        </authorList>
    </citation>
    <scope>NUCLEOTIDE SEQUENCE [LARGE SCALE GENOMIC DNA]</scope>
    <source>
        <strain evidence="3 4">CCMP1005</strain>
    </source>
</reference>
<protein>
    <submittedName>
        <fullName evidence="3">Uncharacterized protein</fullName>
    </submittedName>
</protein>
<dbReference type="Proteomes" id="UP000266841">
    <property type="component" value="Unassembled WGS sequence"/>
</dbReference>
<feature type="region of interest" description="Disordered" evidence="2">
    <location>
        <begin position="165"/>
        <end position="222"/>
    </location>
</feature>
<proteinExistence type="predicted"/>
<organism evidence="3 4">
    <name type="scientific">Thalassiosira oceanica</name>
    <name type="common">Marine diatom</name>
    <dbReference type="NCBI Taxonomy" id="159749"/>
    <lineage>
        <taxon>Eukaryota</taxon>
        <taxon>Sar</taxon>
        <taxon>Stramenopiles</taxon>
        <taxon>Ochrophyta</taxon>
        <taxon>Bacillariophyta</taxon>
        <taxon>Coscinodiscophyceae</taxon>
        <taxon>Thalassiosirophycidae</taxon>
        <taxon>Thalassiosirales</taxon>
        <taxon>Thalassiosiraceae</taxon>
        <taxon>Thalassiosira</taxon>
    </lineage>
</organism>
<dbReference type="Pfam" id="PF14312">
    <property type="entry name" value="FG-GAP_2"/>
    <property type="match status" value="2"/>
</dbReference>
<evidence type="ECO:0000256" key="1">
    <source>
        <dbReference type="ARBA" id="ARBA00022729"/>
    </source>
</evidence>
<sequence>YNASDTKWYLEADIFAADGEPGDAFGVSVALNANRAIVGANQDDTDFGGVSVGSAYLFQLGNETGWKQEAKLGNSDGMGGDGFGAEVAIHRNTALVSAPADDISDIEQDTRGSVYFFGLIEEEGHDWLQIKKLSGSNENATLGSSIAVYEDTVFVGAPGGLVDGSKEQGLSGRGILEPTAAPSEFLEPTAEPSESEIPTLMASIRPSTRPSQSNQPSKGTAG</sequence>
<evidence type="ECO:0000313" key="4">
    <source>
        <dbReference type="Proteomes" id="UP000266841"/>
    </source>
</evidence>
<feature type="non-terminal residue" evidence="3">
    <location>
        <position position="1"/>
    </location>
</feature>
<dbReference type="PANTHER" id="PTHR36220">
    <property type="entry name" value="UNNAMED PRODUCT"/>
    <property type="match status" value="1"/>
</dbReference>
<name>K0R7B0_THAOC</name>
<dbReference type="OrthoDB" id="188207at2759"/>
<dbReference type="InterPro" id="IPR013517">
    <property type="entry name" value="FG-GAP"/>
</dbReference>
<comment type="caution">
    <text evidence="3">The sequence shown here is derived from an EMBL/GenBank/DDBJ whole genome shotgun (WGS) entry which is preliminary data.</text>
</comment>
<dbReference type="InterPro" id="IPR028994">
    <property type="entry name" value="Integrin_alpha_N"/>
</dbReference>
<feature type="compositionally biased region" description="Polar residues" evidence="2">
    <location>
        <begin position="205"/>
        <end position="222"/>
    </location>
</feature>
<keyword evidence="4" id="KW-1185">Reference proteome</keyword>
<evidence type="ECO:0000256" key="2">
    <source>
        <dbReference type="SAM" id="MobiDB-lite"/>
    </source>
</evidence>